<reference evidence="18" key="1">
    <citation type="submission" date="2022-06" db="EMBL/GenBank/DDBJ databases">
        <title>Detection of beta-lactamases in bacteria of animal origin.</title>
        <authorList>
            <person name="Mlynarcik P."/>
            <person name="Zdarska V."/>
            <person name="Chudobova H."/>
            <person name="Prochazkova P."/>
            <person name="Hricova K."/>
            <person name="Mezerova K."/>
            <person name="Bardon J."/>
            <person name="Dolejska M."/>
            <person name="Sukkar I."/>
            <person name="Kolar M."/>
        </authorList>
    </citation>
    <scope>NUCLEOTIDE SEQUENCE</scope>
    <source>
        <strain evidence="18">S 300-3</strain>
    </source>
</reference>
<keyword evidence="8 14" id="KW-0547">Nucleotide-binding</keyword>
<dbReference type="Pfam" id="PF07730">
    <property type="entry name" value="HisKA_3"/>
    <property type="match status" value="1"/>
</dbReference>
<evidence type="ECO:0000256" key="6">
    <source>
        <dbReference type="ARBA" id="ARBA00022679"/>
    </source>
</evidence>
<evidence type="ECO:0000256" key="3">
    <source>
        <dbReference type="ARBA" id="ARBA00022475"/>
    </source>
</evidence>
<evidence type="ECO:0000256" key="14">
    <source>
        <dbReference type="PIRNR" id="PIRNR003167"/>
    </source>
</evidence>
<keyword evidence="6 14" id="KW-0808">Transferase</keyword>
<gene>
    <name evidence="18" type="ORF">NJF43_00425</name>
</gene>
<organism evidence="18 19">
    <name type="scientific">Stutzerimonas nitrititolerans</name>
    <dbReference type="NCBI Taxonomy" id="2482751"/>
    <lineage>
        <taxon>Bacteria</taxon>
        <taxon>Pseudomonadati</taxon>
        <taxon>Pseudomonadota</taxon>
        <taxon>Gammaproteobacteria</taxon>
        <taxon>Pseudomonadales</taxon>
        <taxon>Pseudomonadaceae</taxon>
        <taxon>Stutzerimonas</taxon>
    </lineage>
</organism>
<dbReference type="PANTHER" id="PTHR24421">
    <property type="entry name" value="NITRATE/NITRITE SENSOR PROTEIN NARX-RELATED"/>
    <property type="match status" value="1"/>
</dbReference>
<comment type="subcellular location">
    <subcellularLocation>
        <location evidence="2">Cell inner membrane</location>
        <topology evidence="2">Multi-pass membrane protein</topology>
    </subcellularLocation>
</comment>
<name>A0AA42BBE1_9GAMM</name>
<dbReference type="InterPro" id="IPR003594">
    <property type="entry name" value="HATPase_dom"/>
</dbReference>
<dbReference type="SUPFAM" id="SSF55874">
    <property type="entry name" value="ATPase domain of HSP90 chaperone/DNA topoisomerase II/histidine kinase"/>
    <property type="match status" value="1"/>
</dbReference>
<evidence type="ECO:0000256" key="16">
    <source>
        <dbReference type="SAM" id="Phobius"/>
    </source>
</evidence>
<evidence type="ECO:0000256" key="7">
    <source>
        <dbReference type="ARBA" id="ARBA00022692"/>
    </source>
</evidence>
<dbReference type="InterPro" id="IPR050482">
    <property type="entry name" value="Sensor_HK_TwoCompSys"/>
</dbReference>
<dbReference type="Proteomes" id="UP001165292">
    <property type="component" value="Unassembled WGS sequence"/>
</dbReference>
<dbReference type="InterPro" id="IPR003660">
    <property type="entry name" value="HAMP_dom"/>
</dbReference>
<dbReference type="RefSeq" id="WP_253162020.1">
    <property type="nucleotide sequence ID" value="NZ_JAMYBS010000001.1"/>
</dbReference>
<dbReference type="InterPro" id="IPR011712">
    <property type="entry name" value="Sig_transdc_His_kin_sub3_dim/P"/>
</dbReference>
<keyword evidence="15" id="KW-0175">Coiled coil</keyword>
<sequence length="620" mass="68928">MSHSDITHSPLRNSIVQHTTLAFILVIGVTLCSMLGGMYMADSIQGDAEALNKAGSLRMQSYRLTLLALENEEQLLQEHIAKFEQTLLDYSLARAIGNDPASTLHRLYGKAVERWRDSMLPLLQNQPRQIRAFRAEVPVFVNELDQFVHALQVKSEGKLAVIRGLQIGTLLFTVLMAFFVLLGVYSNLITPLRELTRLAQQIGRGDFRSKAYYEARNELGLLARAFNKMSDELADLYDHLERKVDKKTAQLQRSNNSLELLFNSARSLYRSSADPIPELASLLLPVQRSLGSGPVSLCLNHASQKTCFSAHTAVSAERQPPHYCRLPDCEQCPVHAGDGKLAGGTELINFALRSGNSELGTLRVEQPQGVALEPWQEQLLRAVAELFAASLGLSQLGQQQARLALMEERAVIARELHDSLAQALSYQKLQLSRYKKQIASGHPKAELDATLAEIQDGLNAAYRQLRELLTTFRIKLDMPGLAAAVRTTVLEFSSHSGVDICLRYALEHCPLSPNEEIHCLQIIREALSNVIKHAQAARCDLWLHQDKHGLVHICVDDDGIGIDVNKSPNGHYGLSILAERAGSLHGRLKIGPRREGGTQVHLQFLPAYRRIPLQQEIETT</sequence>
<dbReference type="InterPro" id="IPR036890">
    <property type="entry name" value="HATPase_C_sf"/>
</dbReference>
<evidence type="ECO:0000256" key="12">
    <source>
        <dbReference type="ARBA" id="ARBA00023012"/>
    </source>
</evidence>
<keyword evidence="3 14" id="KW-1003">Cell membrane</keyword>
<dbReference type="EC" id="2.7.13.3" evidence="14"/>
<feature type="coiled-coil region" evidence="15">
    <location>
        <begin position="230"/>
        <end position="257"/>
    </location>
</feature>
<keyword evidence="4 14" id="KW-0997">Cell inner membrane</keyword>
<dbReference type="Gene3D" id="1.20.5.1930">
    <property type="match status" value="1"/>
</dbReference>
<protein>
    <recommendedName>
        <fullName evidence="14">Sensor protein</fullName>
        <ecNumber evidence="14">2.7.13.3</ecNumber>
    </recommendedName>
</protein>
<evidence type="ECO:0000256" key="13">
    <source>
        <dbReference type="ARBA" id="ARBA00023136"/>
    </source>
</evidence>
<dbReference type="Gene3D" id="1.20.120.960">
    <property type="entry name" value="Histidine kinase NarX, sensor domain"/>
    <property type="match status" value="1"/>
</dbReference>
<dbReference type="GO" id="GO:0005886">
    <property type="term" value="C:plasma membrane"/>
    <property type="evidence" value="ECO:0007669"/>
    <property type="project" value="UniProtKB-SubCell"/>
</dbReference>
<evidence type="ECO:0000256" key="4">
    <source>
        <dbReference type="ARBA" id="ARBA00022519"/>
    </source>
</evidence>
<accession>A0AA42BBE1</accession>
<dbReference type="EMBL" id="JAMYBS010000001">
    <property type="protein sequence ID" value="MCO7543222.1"/>
    <property type="molecule type" value="Genomic_DNA"/>
</dbReference>
<dbReference type="CDD" id="cd19408">
    <property type="entry name" value="NarX_NarQ_sensor"/>
    <property type="match status" value="1"/>
</dbReference>
<evidence type="ECO:0000256" key="5">
    <source>
        <dbReference type="ARBA" id="ARBA00022553"/>
    </source>
</evidence>
<feature type="transmembrane region" description="Helical" evidence="16">
    <location>
        <begin position="164"/>
        <end position="185"/>
    </location>
</feature>
<dbReference type="PANTHER" id="PTHR24421:SF10">
    <property type="entry name" value="NITRATE_NITRITE SENSOR PROTEIN NARQ"/>
    <property type="match status" value="1"/>
</dbReference>
<dbReference type="Gene3D" id="3.30.565.10">
    <property type="entry name" value="Histidine kinase-like ATPase, C-terminal domain"/>
    <property type="match status" value="1"/>
</dbReference>
<keyword evidence="7 16" id="KW-0812">Transmembrane</keyword>
<proteinExistence type="predicted"/>
<keyword evidence="10 14" id="KW-0067">ATP-binding</keyword>
<comment type="caution">
    <text evidence="18">The sequence shown here is derived from an EMBL/GenBank/DDBJ whole genome shotgun (WGS) entry which is preliminary data.</text>
</comment>
<evidence type="ECO:0000256" key="11">
    <source>
        <dbReference type="ARBA" id="ARBA00022989"/>
    </source>
</evidence>
<dbReference type="SMART" id="SM00304">
    <property type="entry name" value="HAMP"/>
    <property type="match status" value="1"/>
</dbReference>
<dbReference type="InterPro" id="IPR016380">
    <property type="entry name" value="Sig_transdc_His_kin_NarX/NarQ"/>
</dbReference>
<evidence type="ECO:0000313" key="18">
    <source>
        <dbReference type="EMBL" id="MCO7543222.1"/>
    </source>
</evidence>
<dbReference type="SMART" id="SM00387">
    <property type="entry name" value="HATPase_c"/>
    <property type="match status" value="1"/>
</dbReference>
<dbReference type="Pfam" id="PF13675">
    <property type="entry name" value="PilJ"/>
    <property type="match status" value="1"/>
</dbReference>
<dbReference type="GO" id="GO:0005524">
    <property type="term" value="F:ATP binding"/>
    <property type="evidence" value="ECO:0007669"/>
    <property type="project" value="UniProtKB-UniRule"/>
</dbReference>
<evidence type="ECO:0000256" key="2">
    <source>
        <dbReference type="ARBA" id="ARBA00004429"/>
    </source>
</evidence>
<evidence type="ECO:0000256" key="9">
    <source>
        <dbReference type="ARBA" id="ARBA00022777"/>
    </source>
</evidence>
<evidence type="ECO:0000256" key="1">
    <source>
        <dbReference type="ARBA" id="ARBA00000085"/>
    </source>
</evidence>
<evidence type="ECO:0000313" key="19">
    <source>
        <dbReference type="Proteomes" id="UP001165292"/>
    </source>
</evidence>
<evidence type="ECO:0000256" key="10">
    <source>
        <dbReference type="ARBA" id="ARBA00022840"/>
    </source>
</evidence>
<dbReference type="PIRSF" id="PIRSF003167">
    <property type="entry name" value="STHK_NarX/NarQ"/>
    <property type="match status" value="1"/>
</dbReference>
<evidence type="ECO:0000256" key="15">
    <source>
        <dbReference type="SAM" id="Coils"/>
    </source>
</evidence>
<keyword evidence="5" id="KW-0597">Phosphoprotein</keyword>
<evidence type="ECO:0000256" key="8">
    <source>
        <dbReference type="ARBA" id="ARBA00022741"/>
    </source>
</evidence>
<feature type="domain" description="HAMP" evidence="17">
    <location>
        <begin position="186"/>
        <end position="238"/>
    </location>
</feature>
<dbReference type="InterPro" id="IPR029095">
    <property type="entry name" value="NarX-like_N"/>
</dbReference>
<dbReference type="AlphaFoldDB" id="A0AA42BBE1"/>
<keyword evidence="11 16" id="KW-1133">Transmembrane helix</keyword>
<dbReference type="GO" id="GO:0000155">
    <property type="term" value="F:phosphorelay sensor kinase activity"/>
    <property type="evidence" value="ECO:0007669"/>
    <property type="project" value="UniProtKB-UniRule"/>
</dbReference>
<dbReference type="Pfam" id="PF02518">
    <property type="entry name" value="HATPase_c"/>
    <property type="match status" value="1"/>
</dbReference>
<keyword evidence="9 14" id="KW-0418">Kinase</keyword>
<dbReference type="SUPFAM" id="SSF158472">
    <property type="entry name" value="HAMP domain-like"/>
    <property type="match status" value="1"/>
</dbReference>
<dbReference type="CDD" id="cd16917">
    <property type="entry name" value="HATPase_UhpB-NarQ-NarX-like"/>
    <property type="match status" value="1"/>
</dbReference>
<dbReference type="Gene3D" id="6.10.340.10">
    <property type="match status" value="1"/>
</dbReference>
<evidence type="ECO:0000259" key="17">
    <source>
        <dbReference type="PROSITE" id="PS50885"/>
    </source>
</evidence>
<dbReference type="InterPro" id="IPR042295">
    <property type="entry name" value="NarX-like_N_sf"/>
</dbReference>
<feature type="transmembrane region" description="Helical" evidence="16">
    <location>
        <begin position="20"/>
        <end position="41"/>
    </location>
</feature>
<dbReference type="GO" id="GO:0046983">
    <property type="term" value="F:protein dimerization activity"/>
    <property type="evidence" value="ECO:0007669"/>
    <property type="project" value="UniProtKB-UniRule"/>
</dbReference>
<dbReference type="Pfam" id="PF00672">
    <property type="entry name" value="HAMP"/>
    <property type="match status" value="1"/>
</dbReference>
<keyword evidence="13 14" id="KW-0472">Membrane</keyword>
<dbReference type="PROSITE" id="PS50885">
    <property type="entry name" value="HAMP"/>
    <property type="match status" value="1"/>
</dbReference>
<keyword evidence="12 14" id="KW-0902">Two-component regulatory system</keyword>
<dbReference type="CDD" id="cd06225">
    <property type="entry name" value="HAMP"/>
    <property type="match status" value="1"/>
</dbReference>
<comment type="catalytic activity">
    <reaction evidence="1 14">
        <text>ATP + protein L-histidine = ADP + protein N-phospho-L-histidine.</text>
        <dbReference type="EC" id="2.7.13.3"/>
    </reaction>
</comment>